<sequence length="201" mass="23438">MDDKKQASEAIAPQKIYKYESDDRQILVNFLREYSEKLLFICYELDIKIERSSIRSRLSRFIYKTFEVDANVLSSLALTGSFLLLDIFIYSRYKNFTFGTFTSSDITIAVLLYIVMMFAGFTWVISANTLVEDYPAIARSRSLLEKDARSMADKLEKVMRVTIEIQDQIEVNIARKLELDLRITDTESALKYYYLIVEGKF</sequence>
<dbReference type="EMBL" id="PVWO01000052">
    <property type="protein sequence ID" value="PSB57998.1"/>
    <property type="molecule type" value="Genomic_DNA"/>
</dbReference>
<keyword evidence="1" id="KW-0472">Membrane</keyword>
<proteinExistence type="predicted"/>
<organism evidence="2 3">
    <name type="scientific">Chamaesiphon polymorphus CCALA 037</name>
    <dbReference type="NCBI Taxonomy" id="2107692"/>
    <lineage>
        <taxon>Bacteria</taxon>
        <taxon>Bacillati</taxon>
        <taxon>Cyanobacteriota</taxon>
        <taxon>Cyanophyceae</taxon>
        <taxon>Gomontiellales</taxon>
        <taxon>Chamaesiphonaceae</taxon>
        <taxon>Chamaesiphon</taxon>
    </lineage>
</organism>
<keyword evidence="3" id="KW-1185">Reference proteome</keyword>
<dbReference type="AlphaFoldDB" id="A0A2T1GJM5"/>
<accession>A0A2T1GJM5</accession>
<gene>
    <name evidence="2" type="ORF">C7B77_06420</name>
</gene>
<reference evidence="2 3" key="1">
    <citation type="submission" date="2018-03" db="EMBL/GenBank/DDBJ databases">
        <title>The ancient ancestry and fast evolution of plastids.</title>
        <authorList>
            <person name="Moore K.R."/>
            <person name="Magnabosco C."/>
            <person name="Momper L."/>
            <person name="Gold D.A."/>
            <person name="Bosak T."/>
            <person name="Fournier G.P."/>
        </authorList>
    </citation>
    <scope>NUCLEOTIDE SEQUENCE [LARGE SCALE GENOMIC DNA]</scope>
    <source>
        <strain evidence="2 3">CCALA 037</strain>
    </source>
</reference>
<protein>
    <submittedName>
        <fullName evidence="2">Uncharacterized protein</fullName>
    </submittedName>
</protein>
<dbReference type="RefSeq" id="WP_106301709.1">
    <property type="nucleotide sequence ID" value="NZ_PVWO01000052.1"/>
</dbReference>
<evidence type="ECO:0000313" key="3">
    <source>
        <dbReference type="Proteomes" id="UP000238937"/>
    </source>
</evidence>
<keyword evidence="1" id="KW-0812">Transmembrane</keyword>
<feature type="transmembrane region" description="Helical" evidence="1">
    <location>
        <begin position="70"/>
        <end position="90"/>
    </location>
</feature>
<dbReference type="Proteomes" id="UP000238937">
    <property type="component" value="Unassembled WGS sequence"/>
</dbReference>
<comment type="caution">
    <text evidence="2">The sequence shown here is derived from an EMBL/GenBank/DDBJ whole genome shotgun (WGS) entry which is preliminary data.</text>
</comment>
<keyword evidence="1" id="KW-1133">Transmembrane helix</keyword>
<feature type="transmembrane region" description="Helical" evidence="1">
    <location>
        <begin position="110"/>
        <end position="131"/>
    </location>
</feature>
<evidence type="ECO:0000313" key="2">
    <source>
        <dbReference type="EMBL" id="PSB57998.1"/>
    </source>
</evidence>
<name>A0A2T1GJM5_9CYAN</name>
<evidence type="ECO:0000256" key="1">
    <source>
        <dbReference type="SAM" id="Phobius"/>
    </source>
</evidence>